<accession>A0A8E2DFW1</accession>
<proteinExistence type="predicted"/>
<dbReference type="Proteomes" id="UP000250043">
    <property type="component" value="Unassembled WGS sequence"/>
</dbReference>
<dbReference type="EMBL" id="KV722705">
    <property type="protein sequence ID" value="OCH84219.1"/>
    <property type="molecule type" value="Genomic_DNA"/>
</dbReference>
<evidence type="ECO:0000313" key="1">
    <source>
        <dbReference type="EMBL" id="OCH84219.1"/>
    </source>
</evidence>
<organism evidence="1 2">
    <name type="scientific">Obba rivulosa</name>
    <dbReference type="NCBI Taxonomy" id="1052685"/>
    <lineage>
        <taxon>Eukaryota</taxon>
        <taxon>Fungi</taxon>
        <taxon>Dikarya</taxon>
        <taxon>Basidiomycota</taxon>
        <taxon>Agaricomycotina</taxon>
        <taxon>Agaricomycetes</taxon>
        <taxon>Polyporales</taxon>
        <taxon>Gelatoporiaceae</taxon>
        <taxon>Obba</taxon>
    </lineage>
</organism>
<keyword evidence="2" id="KW-1185">Reference proteome</keyword>
<sequence>MQSFTTVSLAFFQRTYGWMPAVTVGRRRKNKASSRPHRALDDPHLLSMIFEVLEVPVTRRHEESDDDDADDYRTEEDRTELDRLKALARAARVSKLFSEHALNVLWKHLRTLSPLFALLRSLRYVDEDSEREDYESGRESEEDTSRRKFLVRPVKAKEWERFQFYARRIHSATYSQLEEGLDPSVLEMLARKNGNKPLLPALRRLEWKAEAGPSGDIHSIFTLLPSVLQHLEFSFDPGDDVLGYFSELNAASTSRKKVPPFVDDFLRRLETAAPVVQKLLITSTADTLYPSFLPITGPQHLRTVSLSFMDDAPVLKTPTLQALSRLPRLSSLTLQLGDTKLRSDEFVFPVLQDLRLDVSTPMSAVTVINIIAAPSLTSLALPSIWGKELQSHEGLFEAIAARFGSSLRSINICLGVHSSKESKRLCGLLNPLLGLRQLTAVRLDFAWITLELPDTDVRALAKSWPNVRRLFISCNNAPFDPAPSLSALQYFARFCPTLQSLRIPQLDLSRDASSRMPALYHNLKSLAVRQTYGDGDIQRLARCLYFMFPHLDIASDLAAAPRYISDWSSLIVEYNTVRMEQNKDRDT</sequence>
<evidence type="ECO:0000313" key="2">
    <source>
        <dbReference type="Proteomes" id="UP000250043"/>
    </source>
</evidence>
<dbReference type="SUPFAM" id="SSF52047">
    <property type="entry name" value="RNI-like"/>
    <property type="match status" value="1"/>
</dbReference>
<name>A0A8E2DFW1_9APHY</name>
<protein>
    <submittedName>
        <fullName evidence="1">Uncharacterized protein</fullName>
    </submittedName>
</protein>
<dbReference type="Gene3D" id="3.80.10.10">
    <property type="entry name" value="Ribonuclease Inhibitor"/>
    <property type="match status" value="1"/>
</dbReference>
<dbReference type="AlphaFoldDB" id="A0A8E2DFW1"/>
<reference evidence="1 2" key="1">
    <citation type="submission" date="2016-07" db="EMBL/GenBank/DDBJ databases">
        <title>Draft genome of the white-rot fungus Obba rivulosa 3A-2.</title>
        <authorList>
            <consortium name="DOE Joint Genome Institute"/>
            <person name="Miettinen O."/>
            <person name="Riley R."/>
            <person name="Acob R."/>
            <person name="Barry K."/>
            <person name="Cullen D."/>
            <person name="De Vries R."/>
            <person name="Hainaut M."/>
            <person name="Hatakka A."/>
            <person name="Henrissat B."/>
            <person name="Hilden K."/>
            <person name="Kuo R."/>
            <person name="Labutti K."/>
            <person name="Lipzen A."/>
            <person name="Makela M.R."/>
            <person name="Sandor L."/>
            <person name="Spatafora J.W."/>
            <person name="Grigoriev I.V."/>
            <person name="Hibbett D.S."/>
        </authorList>
    </citation>
    <scope>NUCLEOTIDE SEQUENCE [LARGE SCALE GENOMIC DNA]</scope>
    <source>
        <strain evidence="1 2">3A-2</strain>
    </source>
</reference>
<gene>
    <name evidence="1" type="ORF">OBBRIDRAFT_425597</name>
</gene>
<dbReference type="InterPro" id="IPR032675">
    <property type="entry name" value="LRR_dom_sf"/>
</dbReference>
<dbReference type="OrthoDB" id="3543113at2759"/>